<evidence type="ECO:0000313" key="4">
    <source>
        <dbReference type="Proteomes" id="UP000509638"/>
    </source>
</evidence>
<feature type="compositionally biased region" description="Basic and acidic residues" evidence="1">
    <location>
        <begin position="23"/>
        <end position="35"/>
    </location>
</feature>
<gene>
    <name evidence="3" type="ORF">HW566_03245</name>
</gene>
<proteinExistence type="predicted"/>
<dbReference type="PANTHER" id="PTHR21666:SF270">
    <property type="entry name" value="MUREIN HYDROLASE ACTIVATOR ENVC"/>
    <property type="match status" value="1"/>
</dbReference>
<sequence>MTKMLAPAPHGRFVRGWVPGSHRGRDDGWRNHDPEGTKHVQAVVEGVIVATSKGGHYNGGWGNQFIVDHGHGIFTSYNHFRTGSMIGKGVGDRVAAGEFLGRMGSTGAATGDHSHFEVRVGGSGEQFRVDPAPWLNGSKEIPGGQPASGGLARQQRRVRANVGTEGYLNGRLSPTVGDNVRQRLASNVVGNFDGFIRGQEVTVDGVTSNIWFRGAFNGNFFAAAGFTSQSTDGLTDLGGSAAPAPAPIDVRLFAFLSEAWYVFPSAEAAVNAPRGHRGPTVGPGEFYVHEIRHGAYRIDAGWLHPKAGAHVRRRG</sequence>
<dbReference type="InterPro" id="IPR050570">
    <property type="entry name" value="Cell_wall_metabolism_enzyme"/>
</dbReference>
<feature type="region of interest" description="Disordered" evidence="1">
    <location>
        <begin position="15"/>
        <end position="35"/>
    </location>
</feature>
<dbReference type="Pfam" id="PF01551">
    <property type="entry name" value="Peptidase_M23"/>
    <property type="match status" value="1"/>
</dbReference>
<evidence type="ECO:0000313" key="3">
    <source>
        <dbReference type="EMBL" id="QLD10883.1"/>
    </source>
</evidence>
<dbReference type="AlphaFoldDB" id="A0A7D5JXC8"/>
<dbReference type="EMBL" id="CP058316">
    <property type="protein sequence ID" value="QLD10883.1"/>
    <property type="molecule type" value="Genomic_DNA"/>
</dbReference>
<reference evidence="3 4" key="1">
    <citation type="submission" date="2020-06" db="EMBL/GenBank/DDBJ databases">
        <authorList>
            <person name="Jo H."/>
        </authorList>
    </citation>
    <scope>NUCLEOTIDE SEQUENCE [LARGE SCALE GENOMIC DNA]</scope>
    <source>
        <strain evidence="3 4">I46</strain>
    </source>
</reference>
<accession>A0A7D5JXC8</accession>
<dbReference type="SUPFAM" id="SSF51261">
    <property type="entry name" value="Duplicated hybrid motif"/>
    <property type="match status" value="1"/>
</dbReference>
<protein>
    <submittedName>
        <fullName evidence="3">M23 family metallopeptidase</fullName>
    </submittedName>
</protein>
<evidence type="ECO:0000259" key="2">
    <source>
        <dbReference type="Pfam" id="PF01551"/>
    </source>
</evidence>
<dbReference type="InterPro" id="IPR011055">
    <property type="entry name" value="Dup_hybrid_motif"/>
</dbReference>
<feature type="domain" description="M23ase beta-sheet core" evidence="2">
    <location>
        <begin position="33"/>
        <end position="122"/>
    </location>
</feature>
<dbReference type="Gene3D" id="2.70.70.10">
    <property type="entry name" value="Glucose Permease (Domain IIA)"/>
    <property type="match status" value="1"/>
</dbReference>
<organism evidence="3 4">
    <name type="scientific">Microbacterium oleivorans</name>
    <dbReference type="NCBI Taxonomy" id="273677"/>
    <lineage>
        <taxon>Bacteria</taxon>
        <taxon>Bacillati</taxon>
        <taxon>Actinomycetota</taxon>
        <taxon>Actinomycetes</taxon>
        <taxon>Micrococcales</taxon>
        <taxon>Microbacteriaceae</taxon>
        <taxon>Microbacterium</taxon>
    </lineage>
</organism>
<dbReference type="Proteomes" id="UP000509638">
    <property type="component" value="Chromosome"/>
</dbReference>
<dbReference type="GO" id="GO:0004222">
    <property type="term" value="F:metalloendopeptidase activity"/>
    <property type="evidence" value="ECO:0007669"/>
    <property type="project" value="TreeGrafter"/>
</dbReference>
<dbReference type="InterPro" id="IPR016047">
    <property type="entry name" value="M23ase_b-sheet_dom"/>
</dbReference>
<evidence type="ECO:0000256" key="1">
    <source>
        <dbReference type="SAM" id="MobiDB-lite"/>
    </source>
</evidence>
<dbReference type="PANTHER" id="PTHR21666">
    <property type="entry name" value="PEPTIDASE-RELATED"/>
    <property type="match status" value="1"/>
</dbReference>
<dbReference type="RefSeq" id="WP_178010365.1">
    <property type="nucleotide sequence ID" value="NZ_CP058316.1"/>
</dbReference>
<dbReference type="CDD" id="cd12797">
    <property type="entry name" value="M23_peptidase"/>
    <property type="match status" value="1"/>
</dbReference>
<name>A0A7D5JXC8_9MICO</name>